<keyword evidence="3" id="KW-1185">Reference proteome</keyword>
<evidence type="ECO:0000259" key="1">
    <source>
        <dbReference type="Pfam" id="PF01936"/>
    </source>
</evidence>
<name>A0ABR5JEA9_9ACTN</name>
<accession>A0ABR5JEA9</accession>
<organism evidence="2 3">
    <name type="scientific">Streptomyces varsoviensis</name>
    <dbReference type="NCBI Taxonomy" id="67373"/>
    <lineage>
        <taxon>Bacteria</taxon>
        <taxon>Bacillati</taxon>
        <taxon>Actinomycetota</taxon>
        <taxon>Actinomycetes</taxon>
        <taxon>Kitasatosporales</taxon>
        <taxon>Streptomycetaceae</taxon>
        <taxon>Streptomyces</taxon>
    </lineage>
</organism>
<sequence length="213" mass="23032">MDRCVVLVDAGYLLGAAASLLAGEPARSRITVDHATLIQGLRERAEAETAQPLLRIYWFDGAPDRVPQPEHRRLRVMPRVTVRLGALTRSDGRWAQKGVDAAMHAELTELARNRACSDIVLVTGDGDLLPGLMSAKEHGVAVHLWALQAADGDYNQSEDLVAEADERRVLDRTWITRAVRTKELSGACAPPPVPRPEIAAILSAPLPETAAAA</sequence>
<dbReference type="Proteomes" id="UP000037020">
    <property type="component" value="Unassembled WGS sequence"/>
</dbReference>
<proteinExistence type="predicted"/>
<dbReference type="InterPro" id="IPR021139">
    <property type="entry name" value="NYN"/>
</dbReference>
<reference evidence="2 3" key="1">
    <citation type="submission" date="2015-07" db="EMBL/GenBank/DDBJ databases">
        <authorList>
            <person name="Ju K.-S."/>
            <person name="Doroghazi J.R."/>
            <person name="Metcalf W.W."/>
        </authorList>
    </citation>
    <scope>NUCLEOTIDE SEQUENCE [LARGE SCALE GENOMIC DNA]</scope>
    <source>
        <strain evidence="2 3">NRRL B-3589</strain>
    </source>
</reference>
<feature type="non-terminal residue" evidence="2">
    <location>
        <position position="213"/>
    </location>
</feature>
<dbReference type="Pfam" id="PF01936">
    <property type="entry name" value="NYN"/>
    <property type="match status" value="1"/>
</dbReference>
<evidence type="ECO:0000313" key="2">
    <source>
        <dbReference type="EMBL" id="KOG91663.1"/>
    </source>
</evidence>
<evidence type="ECO:0000313" key="3">
    <source>
        <dbReference type="Proteomes" id="UP000037020"/>
    </source>
</evidence>
<dbReference type="EMBL" id="LGUT01000146">
    <property type="protein sequence ID" value="KOG91663.1"/>
    <property type="molecule type" value="Genomic_DNA"/>
</dbReference>
<comment type="caution">
    <text evidence="2">The sequence shown here is derived from an EMBL/GenBank/DDBJ whole genome shotgun (WGS) entry which is preliminary data.</text>
</comment>
<feature type="domain" description="NYN" evidence="1">
    <location>
        <begin position="50"/>
        <end position="166"/>
    </location>
</feature>
<gene>
    <name evidence="2" type="ORF">ADK38_01960</name>
</gene>
<dbReference type="Gene3D" id="3.40.50.1010">
    <property type="entry name" value="5'-nuclease"/>
    <property type="match status" value="1"/>
</dbReference>
<protein>
    <submittedName>
        <fullName evidence="2">NYN domain containing protein</fullName>
    </submittedName>
</protein>